<name>E4ZHR4_LEPMJ</name>
<dbReference type="VEuPathDB" id="FungiDB:LEMA_uP059310.1"/>
<organism evidence="2">
    <name type="scientific">Leptosphaeria maculans (strain JN3 / isolate v23.1.3 / race Av1-4-5-6-7-8)</name>
    <name type="common">Blackleg fungus</name>
    <name type="synonym">Phoma lingam</name>
    <dbReference type="NCBI Taxonomy" id="985895"/>
    <lineage>
        <taxon>Eukaryota</taxon>
        <taxon>Fungi</taxon>
        <taxon>Dikarya</taxon>
        <taxon>Ascomycota</taxon>
        <taxon>Pezizomycotina</taxon>
        <taxon>Dothideomycetes</taxon>
        <taxon>Pleosporomycetidae</taxon>
        <taxon>Pleosporales</taxon>
        <taxon>Pleosporineae</taxon>
        <taxon>Leptosphaeriaceae</taxon>
        <taxon>Plenodomus</taxon>
        <taxon>Plenodomus lingam/Leptosphaeria maculans species complex</taxon>
    </lineage>
</organism>
<evidence type="ECO:0000313" key="1">
    <source>
        <dbReference type="EMBL" id="CBX90897.1"/>
    </source>
</evidence>
<dbReference type="HOGENOM" id="CLU_3384908_0_0_1"/>
<gene>
    <name evidence="1" type="ORF">LEMA_uP059310.1</name>
</gene>
<protein>
    <submittedName>
        <fullName evidence="1">Predicted protein</fullName>
    </submittedName>
</protein>
<dbReference type="AlphaFoldDB" id="E4ZHR4"/>
<reference evidence="2" key="1">
    <citation type="journal article" date="2011" name="Nat. Commun.">
        <title>Effector diversification within compartments of the Leptosphaeria maculans genome affected by Repeat-Induced Point mutations.</title>
        <authorList>
            <person name="Rouxel T."/>
            <person name="Grandaubert J."/>
            <person name="Hane J.K."/>
            <person name="Hoede C."/>
            <person name="van de Wouw A.P."/>
            <person name="Couloux A."/>
            <person name="Dominguez V."/>
            <person name="Anthouard V."/>
            <person name="Bally P."/>
            <person name="Bourras S."/>
            <person name="Cozijnsen A.J."/>
            <person name="Ciuffetti L.M."/>
            <person name="Degrave A."/>
            <person name="Dilmaghani A."/>
            <person name="Duret L."/>
            <person name="Fudal I."/>
            <person name="Goodwin S.B."/>
            <person name="Gout L."/>
            <person name="Glaser N."/>
            <person name="Linglin J."/>
            <person name="Kema G.H.J."/>
            <person name="Lapalu N."/>
            <person name="Lawrence C.B."/>
            <person name="May K."/>
            <person name="Meyer M."/>
            <person name="Ollivier B."/>
            <person name="Poulain J."/>
            <person name="Schoch C.L."/>
            <person name="Simon A."/>
            <person name="Spatafora J.W."/>
            <person name="Stachowiak A."/>
            <person name="Turgeon B.G."/>
            <person name="Tyler B.M."/>
            <person name="Vincent D."/>
            <person name="Weissenbach J."/>
            <person name="Amselem J."/>
            <person name="Quesneville H."/>
            <person name="Oliver R.P."/>
            <person name="Wincker P."/>
            <person name="Balesdent M.-H."/>
            <person name="Howlett B.J."/>
        </authorList>
    </citation>
    <scope>NUCLEOTIDE SEQUENCE [LARGE SCALE GENOMIC DNA]</scope>
    <source>
        <strain evidence="2">JN3 / isolate v23.1.3 / race Av1-4-5-6-7-8</strain>
    </source>
</reference>
<dbReference type="EMBL" id="FP929065">
    <property type="protein sequence ID" value="CBX90897.1"/>
    <property type="molecule type" value="Genomic_DNA"/>
</dbReference>
<keyword evidence="2" id="KW-1185">Reference proteome</keyword>
<sequence>MERDSSQNRIQKYPVLVHSCNTNATQAISQYKL</sequence>
<accession>E4ZHR4</accession>
<dbReference type="Proteomes" id="UP000002668">
    <property type="component" value="Genome"/>
</dbReference>
<dbReference type="InParanoid" id="E4ZHR4"/>
<proteinExistence type="predicted"/>
<evidence type="ECO:0000313" key="2">
    <source>
        <dbReference type="Proteomes" id="UP000002668"/>
    </source>
</evidence>